<keyword evidence="2 7" id="KW-0813">Transport</keyword>
<evidence type="ECO:0000256" key="3">
    <source>
        <dbReference type="ARBA" id="ARBA00022475"/>
    </source>
</evidence>
<proteinExistence type="inferred from homology"/>
<dbReference type="CDD" id="cd06261">
    <property type="entry name" value="TM_PBP2"/>
    <property type="match status" value="1"/>
</dbReference>
<dbReference type="SUPFAM" id="SSF161098">
    <property type="entry name" value="MetI-like"/>
    <property type="match status" value="1"/>
</dbReference>
<feature type="transmembrane region" description="Helical" evidence="7">
    <location>
        <begin position="79"/>
        <end position="101"/>
    </location>
</feature>
<keyword evidence="10" id="KW-1185">Reference proteome</keyword>
<dbReference type="Gene3D" id="1.10.3720.10">
    <property type="entry name" value="MetI-like"/>
    <property type="match status" value="1"/>
</dbReference>
<keyword evidence="6 7" id="KW-0472">Membrane</keyword>
<evidence type="ECO:0000256" key="4">
    <source>
        <dbReference type="ARBA" id="ARBA00022692"/>
    </source>
</evidence>
<comment type="caution">
    <text evidence="9">The sequence shown here is derived from an EMBL/GenBank/DDBJ whole genome shotgun (WGS) entry which is preliminary data.</text>
</comment>
<dbReference type="PANTHER" id="PTHR43744">
    <property type="entry name" value="ABC TRANSPORTER PERMEASE PROTEIN MG189-RELATED-RELATED"/>
    <property type="match status" value="1"/>
</dbReference>
<evidence type="ECO:0000256" key="6">
    <source>
        <dbReference type="ARBA" id="ARBA00023136"/>
    </source>
</evidence>
<dbReference type="PANTHER" id="PTHR43744:SF9">
    <property type="entry name" value="POLYGALACTURONAN_RHAMNOGALACTURONAN TRANSPORT SYSTEM PERMEASE PROTEIN YTCP"/>
    <property type="match status" value="1"/>
</dbReference>
<evidence type="ECO:0000256" key="1">
    <source>
        <dbReference type="ARBA" id="ARBA00004651"/>
    </source>
</evidence>
<evidence type="ECO:0000259" key="8">
    <source>
        <dbReference type="PROSITE" id="PS50928"/>
    </source>
</evidence>
<evidence type="ECO:0000256" key="5">
    <source>
        <dbReference type="ARBA" id="ARBA00022989"/>
    </source>
</evidence>
<dbReference type="PROSITE" id="PS51257">
    <property type="entry name" value="PROKAR_LIPOPROTEIN"/>
    <property type="match status" value="1"/>
</dbReference>
<accession>A0A2R5F0U6</accession>
<protein>
    <submittedName>
        <fullName evidence="9">Sugar ABC transporter permease</fullName>
    </submittedName>
</protein>
<feature type="transmembrane region" description="Helical" evidence="7">
    <location>
        <begin position="141"/>
        <end position="162"/>
    </location>
</feature>
<dbReference type="Proteomes" id="UP000245202">
    <property type="component" value="Unassembled WGS sequence"/>
</dbReference>
<name>A0A2R5F0U6_9BACL</name>
<feature type="transmembrane region" description="Helical" evidence="7">
    <location>
        <begin position="183"/>
        <end position="208"/>
    </location>
</feature>
<organism evidence="9 10">
    <name type="scientific">Paenibacillus agaridevorans</name>
    <dbReference type="NCBI Taxonomy" id="171404"/>
    <lineage>
        <taxon>Bacteria</taxon>
        <taxon>Bacillati</taxon>
        <taxon>Bacillota</taxon>
        <taxon>Bacilli</taxon>
        <taxon>Bacillales</taxon>
        <taxon>Paenibacillaceae</taxon>
        <taxon>Paenibacillus</taxon>
    </lineage>
</organism>
<dbReference type="GO" id="GO:0055085">
    <property type="term" value="P:transmembrane transport"/>
    <property type="evidence" value="ECO:0007669"/>
    <property type="project" value="InterPro"/>
</dbReference>
<dbReference type="PROSITE" id="PS50928">
    <property type="entry name" value="ABC_TM1"/>
    <property type="match status" value="1"/>
</dbReference>
<dbReference type="RefSeq" id="WP_087568243.1">
    <property type="nucleotide sequence ID" value="NZ_BDQX01000423.1"/>
</dbReference>
<dbReference type="EMBL" id="BDQX01000423">
    <property type="protein sequence ID" value="GBG11589.1"/>
    <property type="molecule type" value="Genomic_DNA"/>
</dbReference>
<dbReference type="Pfam" id="PF00528">
    <property type="entry name" value="BPD_transp_1"/>
    <property type="match status" value="1"/>
</dbReference>
<feature type="transmembrane region" description="Helical" evidence="7">
    <location>
        <begin position="264"/>
        <end position="284"/>
    </location>
</feature>
<reference evidence="9 10" key="1">
    <citation type="submission" date="2017-08" db="EMBL/GenBank/DDBJ databases">
        <title>Substantial Increase in Enzyme Production by Combined Drug-Resistance Mutations in Paenibacillus agaridevorans.</title>
        <authorList>
            <person name="Tanaka Y."/>
            <person name="Funane K."/>
            <person name="Hosaka T."/>
            <person name="Shiwa Y."/>
            <person name="Fujita N."/>
            <person name="Miyazaki T."/>
            <person name="Yoshikawa H."/>
            <person name="Murakami K."/>
            <person name="Kasahara K."/>
            <person name="Inaoka T."/>
            <person name="Hiraga Y."/>
            <person name="Ochi K."/>
        </authorList>
    </citation>
    <scope>NUCLEOTIDE SEQUENCE [LARGE SCALE GENOMIC DNA]</scope>
    <source>
        <strain evidence="9 10">T-3040</strain>
    </source>
</reference>
<comment type="similarity">
    <text evidence="7">Belongs to the binding-protein-dependent transport system permease family.</text>
</comment>
<keyword evidence="3" id="KW-1003">Cell membrane</keyword>
<evidence type="ECO:0000256" key="2">
    <source>
        <dbReference type="ARBA" id="ARBA00022448"/>
    </source>
</evidence>
<dbReference type="GO" id="GO:0005886">
    <property type="term" value="C:plasma membrane"/>
    <property type="evidence" value="ECO:0007669"/>
    <property type="project" value="UniProtKB-SubCell"/>
</dbReference>
<evidence type="ECO:0000313" key="9">
    <source>
        <dbReference type="EMBL" id="GBG11589.1"/>
    </source>
</evidence>
<dbReference type="AlphaFoldDB" id="A0A2R5F0U6"/>
<feature type="transmembrane region" description="Helical" evidence="7">
    <location>
        <begin position="110"/>
        <end position="129"/>
    </location>
</feature>
<feature type="domain" description="ABC transmembrane type-1" evidence="8">
    <location>
        <begin position="75"/>
        <end position="284"/>
    </location>
</feature>
<dbReference type="InterPro" id="IPR000515">
    <property type="entry name" value="MetI-like"/>
</dbReference>
<gene>
    <name evidence="9" type="ORF">PAT3040_06418</name>
</gene>
<keyword evidence="5 7" id="KW-1133">Transmembrane helix</keyword>
<feature type="transmembrane region" description="Helical" evidence="7">
    <location>
        <begin position="12"/>
        <end position="36"/>
    </location>
</feature>
<dbReference type="InterPro" id="IPR035906">
    <property type="entry name" value="MetI-like_sf"/>
</dbReference>
<evidence type="ECO:0000256" key="7">
    <source>
        <dbReference type="RuleBase" id="RU363032"/>
    </source>
</evidence>
<comment type="subcellular location">
    <subcellularLocation>
        <location evidence="1 7">Cell membrane</location>
        <topology evidence="1 7">Multi-pass membrane protein</topology>
    </subcellularLocation>
</comment>
<keyword evidence="4 7" id="KW-0812">Transmembrane</keyword>
<sequence length="299" mass="33853">MVYKETLGEKWFTISNYLFLILFGCSTVYLFFYILVLSFNDGIDALKGGIYFWPREFTLANYQTAFGNPNIMSAFRLSVLRAGVGTFLSVLLTSMAAYALLRKDLPGRKYIIFYCFFTTLFSGGIIPLYMLYKEIGLINSIWIYIIPGMYSFFNIIIIRTYFENIPHSLSESARMDGAGDLRIFFQIYLPLSKPVLATIALFVAVAHWNDWVTGAFFVNNPDLIPAATLLQKVLAETSFEANAMQQSMNSDLMAKAVSNTTPEALRMAFVIIVTIPVLCVYPFLQKYFVQGVMIGSIKE</sequence>
<evidence type="ECO:0000313" key="10">
    <source>
        <dbReference type="Proteomes" id="UP000245202"/>
    </source>
</evidence>